<sequence>MRSESAVFLTPADVRNIQHYVTRKYAGLPSERHAEIVTDAMQRIVMKQLPAYAEEERLILTGQLLDEVVTRQQIPVGAEHVFAACLRRDDTASEWVDILRAWAESRLQRTLDPQRFSQYIRQAKAQLSLTQDGAELQPEQWRLLEVETALWEERAAQDAMAGEGLDAAPTSGKRIYPDKPWSLQERPRLYALLCAIVLAASFIYGWIRLAPMLPQELQPPVALRPALPQPAPVPQTRLNELPNELRYAAVDVDRLTAYLEAKNSLLAEAEYRDIILKAAEEFDIHPLLLFAITGQEQAFVPRSHKLAKKMINNPFNVFHSYEEYNTTLEDSARIASKTVNKWSKDRPEGTDAIKWVNRKYAEDPNWAKGVSSIFGAMKRYVEDSESE</sequence>
<feature type="transmembrane region" description="Helical" evidence="1">
    <location>
        <begin position="189"/>
        <end position="207"/>
    </location>
</feature>
<keyword evidence="1" id="KW-1133">Transmembrane helix</keyword>
<evidence type="ECO:0008006" key="4">
    <source>
        <dbReference type="Google" id="ProtNLM"/>
    </source>
</evidence>
<keyword evidence="1" id="KW-0472">Membrane</keyword>
<protein>
    <recommendedName>
        <fullName evidence="4">Mannosyl-glycoprotein endo-beta-N-acetylglucosamidase-like domain-containing protein</fullName>
    </recommendedName>
</protein>
<evidence type="ECO:0000313" key="3">
    <source>
        <dbReference type="Proteomes" id="UP001589747"/>
    </source>
</evidence>
<keyword evidence="1" id="KW-0812">Transmembrane</keyword>
<comment type="caution">
    <text evidence="2">The sequence shown here is derived from an EMBL/GenBank/DDBJ whole genome shotgun (WGS) entry which is preliminary data.</text>
</comment>
<accession>A0ABV5KYX0</accession>
<organism evidence="2 3">
    <name type="scientific">Paenibacillus aurantiacus</name>
    <dbReference type="NCBI Taxonomy" id="1936118"/>
    <lineage>
        <taxon>Bacteria</taxon>
        <taxon>Bacillati</taxon>
        <taxon>Bacillota</taxon>
        <taxon>Bacilli</taxon>
        <taxon>Bacillales</taxon>
        <taxon>Paenibacillaceae</taxon>
        <taxon>Paenibacillus</taxon>
    </lineage>
</organism>
<name>A0ABV5KYX0_9BACL</name>
<evidence type="ECO:0000256" key="1">
    <source>
        <dbReference type="SAM" id="Phobius"/>
    </source>
</evidence>
<evidence type="ECO:0000313" key="2">
    <source>
        <dbReference type="EMBL" id="MFB9330419.1"/>
    </source>
</evidence>
<proteinExistence type="predicted"/>
<dbReference type="EMBL" id="JBHMDO010000048">
    <property type="protein sequence ID" value="MFB9330419.1"/>
    <property type="molecule type" value="Genomic_DNA"/>
</dbReference>
<keyword evidence="3" id="KW-1185">Reference proteome</keyword>
<reference evidence="2 3" key="1">
    <citation type="submission" date="2024-09" db="EMBL/GenBank/DDBJ databases">
        <authorList>
            <person name="Sun Q."/>
            <person name="Mori K."/>
        </authorList>
    </citation>
    <scope>NUCLEOTIDE SEQUENCE [LARGE SCALE GENOMIC DNA]</scope>
    <source>
        <strain evidence="2 3">TISTR 2452</strain>
    </source>
</reference>
<dbReference type="Proteomes" id="UP001589747">
    <property type="component" value="Unassembled WGS sequence"/>
</dbReference>
<dbReference type="RefSeq" id="WP_377501636.1">
    <property type="nucleotide sequence ID" value="NZ_JBHMDO010000048.1"/>
</dbReference>
<gene>
    <name evidence="2" type="ORF">ACFFSY_31140</name>
</gene>